<dbReference type="PANTHER" id="PTHR31302">
    <property type="entry name" value="TRANSMEMBRANE PROTEIN WITH METALLOPHOSPHOESTERASE DOMAIN-RELATED"/>
    <property type="match status" value="1"/>
</dbReference>
<name>A0A542ZTA7_RARFA</name>
<dbReference type="InterPro" id="IPR051158">
    <property type="entry name" value="Metallophosphoesterase_sf"/>
</dbReference>
<comment type="caution">
    <text evidence="2">The sequence shown here is derived from an EMBL/GenBank/DDBJ whole genome shotgun (WGS) entry which is preliminary data.</text>
</comment>
<dbReference type="PROSITE" id="PS51318">
    <property type="entry name" value="TAT"/>
    <property type="match status" value="1"/>
</dbReference>
<dbReference type="Gene3D" id="3.60.21.10">
    <property type="match status" value="1"/>
</dbReference>
<keyword evidence="2" id="KW-0378">Hydrolase</keyword>
<dbReference type="Proteomes" id="UP000315389">
    <property type="component" value="Unassembled WGS sequence"/>
</dbReference>
<organism evidence="2 3">
    <name type="scientific">Rarobacter faecitabidus</name>
    <dbReference type="NCBI Taxonomy" id="13243"/>
    <lineage>
        <taxon>Bacteria</taxon>
        <taxon>Bacillati</taxon>
        <taxon>Actinomycetota</taxon>
        <taxon>Actinomycetes</taxon>
        <taxon>Micrococcales</taxon>
        <taxon>Rarobacteraceae</taxon>
        <taxon>Rarobacter</taxon>
    </lineage>
</organism>
<dbReference type="Pfam" id="PF00149">
    <property type="entry name" value="Metallophos"/>
    <property type="match status" value="1"/>
</dbReference>
<dbReference type="InterPro" id="IPR029052">
    <property type="entry name" value="Metallo-depent_PP-like"/>
</dbReference>
<gene>
    <name evidence="2" type="ORF">FB461_0060</name>
</gene>
<keyword evidence="3" id="KW-1185">Reference proteome</keyword>
<protein>
    <submittedName>
        <fullName evidence="2">Putative MPP superfamily phosphohydrolase</fullName>
    </submittedName>
</protein>
<evidence type="ECO:0000313" key="3">
    <source>
        <dbReference type="Proteomes" id="UP000315389"/>
    </source>
</evidence>
<sequence length="323" mass="33867">MTPAGDDATSTLVRRGVLTAGAALAAAAGITCYAAAEARNYQVTESVVPILPPGSRDVRLLQVSDLHLVPSQAAKISWLRDLASLSPDFVVDTGDNFGHADALWPLLFALEPLLAFPGAFVLGSNDYYAPSFRNPLRYLLGHSGTSVRRDREGNLPWRAFADELTAAGWLDLDNDRGRVAIGGSSLALVGLDDPHISLDALPASSKDDSSIAPADAKIGVVHAPYTRALSALKEDGADLILAGHTHGGQVCVPGYGALTTNCDIDTARASGLHGWPGARPGEPGGEDSTWLHVSQGVGSNPFVRLRLACRPAANVLILTAREQ</sequence>
<feature type="domain" description="Calcineurin-like phosphoesterase" evidence="1">
    <location>
        <begin position="59"/>
        <end position="247"/>
    </location>
</feature>
<reference evidence="2 3" key="1">
    <citation type="submission" date="2019-06" db="EMBL/GenBank/DDBJ databases">
        <title>Sequencing the genomes of 1000 actinobacteria strains.</title>
        <authorList>
            <person name="Klenk H.-P."/>
        </authorList>
    </citation>
    <scope>NUCLEOTIDE SEQUENCE [LARGE SCALE GENOMIC DNA]</scope>
    <source>
        <strain evidence="2 3">DSM 4813</strain>
    </source>
</reference>
<evidence type="ECO:0000313" key="2">
    <source>
        <dbReference type="EMBL" id="TQL63594.1"/>
    </source>
</evidence>
<dbReference type="GO" id="GO:0008758">
    <property type="term" value="F:UDP-2,3-diacylglucosamine hydrolase activity"/>
    <property type="evidence" value="ECO:0007669"/>
    <property type="project" value="TreeGrafter"/>
</dbReference>
<evidence type="ECO:0000259" key="1">
    <source>
        <dbReference type="Pfam" id="PF00149"/>
    </source>
</evidence>
<accession>A0A542ZTA7</accession>
<dbReference type="InterPro" id="IPR006311">
    <property type="entry name" value="TAT_signal"/>
</dbReference>
<dbReference type="EMBL" id="VFOS01000001">
    <property type="protein sequence ID" value="TQL63594.1"/>
    <property type="molecule type" value="Genomic_DNA"/>
</dbReference>
<dbReference type="RefSeq" id="WP_246045929.1">
    <property type="nucleotide sequence ID" value="NZ_BAAASV010000002.1"/>
</dbReference>
<dbReference type="AlphaFoldDB" id="A0A542ZTA7"/>
<dbReference type="InterPro" id="IPR004843">
    <property type="entry name" value="Calcineurin-like_PHP"/>
</dbReference>
<proteinExistence type="predicted"/>
<dbReference type="GO" id="GO:0016020">
    <property type="term" value="C:membrane"/>
    <property type="evidence" value="ECO:0007669"/>
    <property type="project" value="GOC"/>
</dbReference>
<dbReference type="GO" id="GO:0009245">
    <property type="term" value="P:lipid A biosynthetic process"/>
    <property type="evidence" value="ECO:0007669"/>
    <property type="project" value="TreeGrafter"/>
</dbReference>
<dbReference type="SUPFAM" id="SSF56300">
    <property type="entry name" value="Metallo-dependent phosphatases"/>
    <property type="match status" value="1"/>
</dbReference>
<dbReference type="PANTHER" id="PTHR31302:SF20">
    <property type="entry name" value="CONSERVED PROTEIN"/>
    <property type="match status" value="1"/>
</dbReference>